<accession>A0A024H9W4</accession>
<dbReference type="RefSeq" id="WP_043248598.1">
    <property type="nucleotide sequence ID" value="NZ_HG322950.1"/>
</dbReference>
<dbReference type="Proteomes" id="UP000025241">
    <property type="component" value="Chromosome I"/>
</dbReference>
<sequence length="140" mass="15432">MRRLASLLFCLFLAMPAFAEQVQRLGDIQVHYSVYNSSFLQPKIAQAVGVVRSKNQGVINIVPLDANGKPVDAIVSGSAKNLLSQEIPLTFKRVAEEGAVYHLAQFTIDSRDTLTFSITVKAGKEAPQSFEFTQEVFPDE</sequence>
<dbReference type="HOGENOM" id="CLU_141658_0_0_6"/>
<gene>
    <name evidence="3" type="ORF">PKB_0407</name>
</gene>
<proteinExistence type="predicted"/>
<dbReference type="EMBL" id="HG322950">
    <property type="protein sequence ID" value="CDF81785.1"/>
    <property type="molecule type" value="Genomic_DNA"/>
</dbReference>
<dbReference type="STRING" id="1301098.PKB_0407"/>
<feature type="domain" description="DUF4426" evidence="2">
    <location>
        <begin position="23"/>
        <end position="139"/>
    </location>
</feature>
<dbReference type="OrthoDB" id="8563353at2"/>
<keyword evidence="4" id="KW-1185">Reference proteome</keyword>
<feature type="chain" id="PRO_5001529841" description="DUF4426 domain-containing protein" evidence="1">
    <location>
        <begin position="20"/>
        <end position="140"/>
    </location>
</feature>
<dbReference type="PATRIC" id="fig|1301098.3.peg.417"/>
<name>A0A024H9W4_PSEKB</name>
<dbReference type="KEGG" id="pkc:PKB_0407"/>
<dbReference type="AlphaFoldDB" id="A0A024H9W4"/>
<dbReference type="eggNOG" id="ENOG503303T">
    <property type="taxonomic scope" value="Bacteria"/>
</dbReference>
<feature type="signal peptide" evidence="1">
    <location>
        <begin position="1"/>
        <end position="19"/>
    </location>
</feature>
<evidence type="ECO:0000259" key="2">
    <source>
        <dbReference type="Pfam" id="PF14467"/>
    </source>
</evidence>
<dbReference type="InterPro" id="IPR025218">
    <property type="entry name" value="DUF4426"/>
</dbReference>
<reference evidence="3 4" key="2">
    <citation type="submission" date="2014-05" db="EMBL/GenBank/DDBJ databases">
        <title>Genome sequence of the 3-chlorobenzoate degrading bacterium Pseudomonas knackmussii B13 shows multiple evidence for horizontal gene transfer.</title>
        <authorList>
            <person name="Miyazaki R."/>
            <person name="Bertelli C."/>
            <person name="Falquet L."/>
            <person name="Robinson-Rechavi M."/>
            <person name="Gharib W."/>
            <person name="Roy S."/>
            <person name="Van der Meer J.R."/>
        </authorList>
    </citation>
    <scope>NUCLEOTIDE SEQUENCE [LARGE SCALE GENOMIC DNA]</scope>
    <source>
        <strain evidence="3 4">B13</strain>
    </source>
</reference>
<evidence type="ECO:0000256" key="1">
    <source>
        <dbReference type="SAM" id="SignalP"/>
    </source>
</evidence>
<protein>
    <recommendedName>
        <fullName evidence="2">DUF4426 domain-containing protein</fullName>
    </recommendedName>
</protein>
<organism evidence="3 4">
    <name type="scientific">Pseudomonas knackmussii (strain DSM 6978 / CCUG 54928 / LMG 23759 / B13)</name>
    <dbReference type="NCBI Taxonomy" id="1301098"/>
    <lineage>
        <taxon>Bacteria</taxon>
        <taxon>Pseudomonadati</taxon>
        <taxon>Pseudomonadota</taxon>
        <taxon>Gammaproteobacteria</taxon>
        <taxon>Pseudomonadales</taxon>
        <taxon>Pseudomonadaceae</taxon>
        <taxon>Pseudomonas</taxon>
    </lineage>
</organism>
<reference evidence="3 4" key="1">
    <citation type="submission" date="2013-03" db="EMBL/GenBank/DDBJ databases">
        <authorList>
            <person name="Linke B."/>
        </authorList>
    </citation>
    <scope>NUCLEOTIDE SEQUENCE [LARGE SCALE GENOMIC DNA]</scope>
    <source>
        <strain evidence="3 4">B13</strain>
    </source>
</reference>
<evidence type="ECO:0000313" key="4">
    <source>
        <dbReference type="Proteomes" id="UP000025241"/>
    </source>
</evidence>
<dbReference type="Gene3D" id="2.60.40.3340">
    <property type="entry name" value="Domain of unknown function DUF4426"/>
    <property type="match status" value="1"/>
</dbReference>
<evidence type="ECO:0000313" key="3">
    <source>
        <dbReference type="EMBL" id="CDF81785.1"/>
    </source>
</evidence>
<dbReference type="Pfam" id="PF14467">
    <property type="entry name" value="DUF4426"/>
    <property type="match status" value="1"/>
</dbReference>
<keyword evidence="1" id="KW-0732">Signal</keyword>